<dbReference type="InterPro" id="IPR020013">
    <property type="entry name" value="Flagellar_FlgE/F/G"/>
</dbReference>
<evidence type="ECO:0000256" key="5">
    <source>
        <dbReference type="ARBA" id="ARBA00025933"/>
    </source>
</evidence>
<dbReference type="Pfam" id="PF00460">
    <property type="entry name" value="Flg_bb_rod"/>
    <property type="match status" value="1"/>
</dbReference>
<keyword evidence="11" id="KW-0969">Cilium</keyword>
<dbReference type="NCBIfam" id="TIGR03506">
    <property type="entry name" value="FlgEFG_subfam"/>
    <property type="match status" value="2"/>
</dbReference>
<keyword evidence="4 7" id="KW-0975">Bacterial flagellum</keyword>
<dbReference type="InterPro" id="IPR053967">
    <property type="entry name" value="LlgE_F_G-like_D1"/>
</dbReference>
<evidence type="ECO:0000313" key="12">
    <source>
        <dbReference type="Proteomes" id="UP000830055"/>
    </source>
</evidence>
<reference evidence="11 12" key="1">
    <citation type="submission" date="2022-01" db="EMBL/GenBank/DDBJ databases">
        <title>Desulfofustis limnae sp. nov., a novel mesophilic sulfate-reducing bacterium isolated from marsh soil.</title>
        <authorList>
            <person name="Watanabe M."/>
            <person name="Takahashi A."/>
            <person name="Kojima H."/>
            <person name="Fukui M."/>
        </authorList>
    </citation>
    <scope>NUCLEOTIDE SEQUENCE [LARGE SCALE GENOMIC DNA]</scope>
    <source>
        <strain evidence="11 12">PPLL</strain>
    </source>
</reference>
<dbReference type="PROSITE" id="PS00588">
    <property type="entry name" value="FLAGELLA_BB_ROD"/>
    <property type="match status" value="1"/>
</dbReference>
<evidence type="ECO:0000259" key="10">
    <source>
        <dbReference type="Pfam" id="PF22692"/>
    </source>
</evidence>
<dbReference type="InterPro" id="IPR001444">
    <property type="entry name" value="Flag_bb_rod_N"/>
</dbReference>
<protein>
    <recommendedName>
        <fullName evidence="3 6">Flagellar basal-body rod protein FlgG</fullName>
    </recommendedName>
</protein>
<evidence type="ECO:0000313" key="11">
    <source>
        <dbReference type="EMBL" id="BDD87354.1"/>
    </source>
</evidence>
<comment type="subunit">
    <text evidence="5">The basal body constitutes a major portion of the flagellar organelle and consists of four rings (L,P,S, and M) mounted on a central rod. The rod consists of about 26 subunits of FlgG in the distal portion, and FlgB, FlgC and FlgF are thought to build up the proximal portion of the rod with about 6 subunits each.</text>
</comment>
<comment type="similarity">
    <text evidence="2 7">Belongs to the flagella basal body rod proteins family.</text>
</comment>
<dbReference type="InterPro" id="IPR037925">
    <property type="entry name" value="FlgE/F/G-like"/>
</dbReference>
<dbReference type="NCBIfam" id="TIGR02488">
    <property type="entry name" value="flgG_G_neg"/>
    <property type="match status" value="1"/>
</dbReference>
<feature type="domain" description="Flagellar basal body rod protein N-terminal" evidence="8">
    <location>
        <begin position="7"/>
        <end position="35"/>
    </location>
</feature>
<dbReference type="Pfam" id="PF22692">
    <property type="entry name" value="LlgE_F_G_D1"/>
    <property type="match status" value="1"/>
</dbReference>
<dbReference type="Pfam" id="PF06429">
    <property type="entry name" value="Flg_bbr_C"/>
    <property type="match status" value="1"/>
</dbReference>
<gene>
    <name evidence="11" type="primary">flgG_2</name>
    <name evidence="11" type="ORF">DPPLL_17190</name>
</gene>
<dbReference type="Proteomes" id="UP000830055">
    <property type="component" value="Chromosome"/>
</dbReference>
<evidence type="ECO:0000256" key="1">
    <source>
        <dbReference type="ARBA" id="ARBA00004117"/>
    </source>
</evidence>
<keyword evidence="11" id="KW-0966">Cell projection</keyword>
<dbReference type="InterPro" id="IPR012834">
    <property type="entry name" value="FlgG_G_neg"/>
</dbReference>
<evidence type="ECO:0000259" key="8">
    <source>
        <dbReference type="Pfam" id="PF00460"/>
    </source>
</evidence>
<organism evidence="11 12">
    <name type="scientific">Desulfofustis limnaeus</name>
    <dbReference type="NCBI Taxonomy" id="2740163"/>
    <lineage>
        <taxon>Bacteria</taxon>
        <taxon>Pseudomonadati</taxon>
        <taxon>Thermodesulfobacteriota</taxon>
        <taxon>Desulfobulbia</taxon>
        <taxon>Desulfobulbales</taxon>
        <taxon>Desulfocapsaceae</taxon>
        <taxon>Desulfofustis</taxon>
    </lineage>
</organism>
<evidence type="ECO:0000259" key="9">
    <source>
        <dbReference type="Pfam" id="PF06429"/>
    </source>
</evidence>
<dbReference type="RefSeq" id="WP_284154385.1">
    <property type="nucleotide sequence ID" value="NZ_AP025516.1"/>
</dbReference>
<dbReference type="InterPro" id="IPR019776">
    <property type="entry name" value="Flagellar_basal_body_rod_CS"/>
</dbReference>
<dbReference type="PANTHER" id="PTHR30435:SF19">
    <property type="entry name" value="FLAGELLAR BASAL-BODY ROD PROTEIN FLGG"/>
    <property type="match status" value="1"/>
</dbReference>
<feature type="domain" description="Flagellar basal-body/hook protein C-terminal" evidence="9">
    <location>
        <begin position="216"/>
        <end position="260"/>
    </location>
</feature>
<evidence type="ECO:0000256" key="2">
    <source>
        <dbReference type="ARBA" id="ARBA00009677"/>
    </source>
</evidence>
<dbReference type="PANTHER" id="PTHR30435">
    <property type="entry name" value="FLAGELLAR PROTEIN"/>
    <property type="match status" value="1"/>
</dbReference>
<dbReference type="EMBL" id="AP025516">
    <property type="protein sequence ID" value="BDD87354.1"/>
    <property type="molecule type" value="Genomic_DNA"/>
</dbReference>
<proteinExistence type="inferred from homology"/>
<sequence>MIRSLWTGTTGMNAQQLSIDVIANNLANVSTTGFKKSTTEFKDLLYEMIKVPGSQTSPDTESPTGIQVGIGVRPDAVAKIFTQGDLIGTENELDVAIDGPGFFEIELPNGTSAYTRAGNFKRDSTGQITTANGYPVLPALVIPDGARDIVISETGVVSAVIGDDTDSTEIGTLELSTFTNNQGLRAIGNNLFQETAASGVATPGVPGDEGYGLLIQTFLESSNVNIVSEMALLITTQRAYEINSKTIQTSDEMMQATVNLA</sequence>
<comment type="subcellular location">
    <subcellularLocation>
        <location evidence="1 7">Bacterial flagellum basal body</location>
    </subcellularLocation>
</comment>
<dbReference type="InterPro" id="IPR010930">
    <property type="entry name" value="Flg_bb/hook_C_dom"/>
</dbReference>
<evidence type="ECO:0000256" key="3">
    <source>
        <dbReference type="ARBA" id="ARBA00017948"/>
    </source>
</evidence>
<feature type="domain" description="Flagellar hook protein FlgE/F/G-like D1" evidence="10">
    <location>
        <begin position="96"/>
        <end position="159"/>
    </location>
</feature>
<evidence type="ECO:0000256" key="4">
    <source>
        <dbReference type="ARBA" id="ARBA00023143"/>
    </source>
</evidence>
<keyword evidence="11" id="KW-0282">Flagellum</keyword>
<dbReference type="SUPFAM" id="SSF117143">
    <property type="entry name" value="Flagellar hook protein flgE"/>
    <property type="match status" value="1"/>
</dbReference>
<evidence type="ECO:0000256" key="7">
    <source>
        <dbReference type="RuleBase" id="RU362116"/>
    </source>
</evidence>
<keyword evidence="12" id="KW-1185">Reference proteome</keyword>
<evidence type="ECO:0000256" key="6">
    <source>
        <dbReference type="NCBIfam" id="TIGR02488"/>
    </source>
</evidence>
<accession>A0ABM7W8V1</accession>
<name>A0ABM7W8V1_9BACT</name>